<dbReference type="GO" id="GO:0034965">
    <property type="term" value="P:intronic box C/D snoRNA processing"/>
    <property type="evidence" value="ECO:0007669"/>
    <property type="project" value="TreeGrafter"/>
</dbReference>
<feature type="compositionally biased region" description="Low complexity" evidence="1">
    <location>
        <begin position="79"/>
        <end position="91"/>
    </location>
</feature>
<dbReference type="eggNOG" id="ENOG502S6UT">
    <property type="taxonomic scope" value="Eukaryota"/>
</dbReference>
<dbReference type="GO" id="GO:0008033">
    <property type="term" value="P:tRNA processing"/>
    <property type="evidence" value="ECO:0007669"/>
    <property type="project" value="InterPro"/>
</dbReference>
<dbReference type="GO" id="GO:0000172">
    <property type="term" value="C:ribonuclease MRP complex"/>
    <property type="evidence" value="ECO:0007669"/>
    <property type="project" value="TreeGrafter"/>
</dbReference>
<dbReference type="AlphaFoldDB" id="D5GBF8"/>
<dbReference type="InParanoid" id="D5GBF8"/>
<dbReference type="PANTHER" id="PTHR28272:SF1">
    <property type="entry name" value="RIBONUCLEASES P_MRP PROTEIN SUBUNIT POP3"/>
    <property type="match status" value="1"/>
</dbReference>
<dbReference type="InterPro" id="IPR013241">
    <property type="entry name" value="RNase_P_Pop3"/>
</dbReference>
<name>D5GBF8_TUBMM</name>
<proteinExistence type="predicted"/>
<dbReference type="GO" id="GO:0005655">
    <property type="term" value="C:nucleolar ribonuclease P complex"/>
    <property type="evidence" value="ECO:0007669"/>
    <property type="project" value="TreeGrafter"/>
</dbReference>
<dbReference type="Proteomes" id="UP000006911">
    <property type="component" value="Unassembled WGS sequence"/>
</dbReference>
<evidence type="ECO:0000256" key="1">
    <source>
        <dbReference type="SAM" id="MobiDB-lite"/>
    </source>
</evidence>
<dbReference type="OMA" id="AFNCHFP"/>
<gene>
    <name evidence="2" type="ORF">GSTUM_00000455001</name>
</gene>
<reference evidence="2 3" key="1">
    <citation type="journal article" date="2010" name="Nature">
        <title>Perigord black truffle genome uncovers evolutionary origins and mechanisms of symbiosis.</title>
        <authorList>
            <person name="Martin F."/>
            <person name="Kohler A."/>
            <person name="Murat C."/>
            <person name="Balestrini R."/>
            <person name="Coutinho P.M."/>
            <person name="Jaillon O."/>
            <person name="Montanini B."/>
            <person name="Morin E."/>
            <person name="Noel B."/>
            <person name="Percudani R."/>
            <person name="Porcel B."/>
            <person name="Rubini A."/>
            <person name="Amicucci A."/>
            <person name="Amselem J."/>
            <person name="Anthouard V."/>
            <person name="Arcioni S."/>
            <person name="Artiguenave F."/>
            <person name="Aury J.M."/>
            <person name="Ballario P."/>
            <person name="Bolchi A."/>
            <person name="Brenna A."/>
            <person name="Brun A."/>
            <person name="Buee M."/>
            <person name="Cantarel B."/>
            <person name="Chevalier G."/>
            <person name="Couloux A."/>
            <person name="Da Silva C."/>
            <person name="Denoeud F."/>
            <person name="Duplessis S."/>
            <person name="Ghignone S."/>
            <person name="Hilselberger B."/>
            <person name="Iotti M."/>
            <person name="Marcais B."/>
            <person name="Mello A."/>
            <person name="Miranda M."/>
            <person name="Pacioni G."/>
            <person name="Quesneville H."/>
            <person name="Riccioni C."/>
            <person name="Ruotolo R."/>
            <person name="Splivallo R."/>
            <person name="Stocchi V."/>
            <person name="Tisserant E."/>
            <person name="Viscomi A.R."/>
            <person name="Zambonelli A."/>
            <person name="Zampieri E."/>
            <person name="Henrissat B."/>
            <person name="Lebrun M.H."/>
            <person name="Paolocci F."/>
            <person name="Bonfante P."/>
            <person name="Ottonello S."/>
            <person name="Wincker P."/>
        </authorList>
    </citation>
    <scope>NUCLEOTIDE SEQUENCE [LARGE SCALE GENOMIC DNA]</scope>
    <source>
        <strain evidence="2 3">Mel28</strain>
    </source>
</reference>
<dbReference type="HOGENOM" id="CLU_047273_2_0_1"/>
<protein>
    <submittedName>
        <fullName evidence="2">(Perigord truffle) hypothetical protein</fullName>
    </submittedName>
</protein>
<dbReference type="GO" id="GO:0004526">
    <property type="term" value="F:ribonuclease P activity"/>
    <property type="evidence" value="ECO:0007669"/>
    <property type="project" value="TreeGrafter"/>
</dbReference>
<dbReference type="GO" id="GO:0000171">
    <property type="term" value="F:ribonuclease MRP activity"/>
    <property type="evidence" value="ECO:0007669"/>
    <property type="project" value="TreeGrafter"/>
</dbReference>
<feature type="region of interest" description="Disordered" evidence="1">
    <location>
        <begin position="60"/>
        <end position="98"/>
    </location>
</feature>
<dbReference type="GeneID" id="9184425"/>
<sequence length="268" mass="28866">MATKPIPTPQPNTTTNKKPKLLFTLNTPYPTIQWPAIALTAQTTILEHLTNILSPIGARKRLLLPPPSTSKRNRRSKRTSPSSSTTTTTTTLPPPPVPEISRYLTIGLNSTTACLEELAGERRPVAFAPPATQVGKENRKPAMRVVFVTRVDPQASLLHSHIPLLCALASGEGEGGEIVRLVQLPRGSEARLADALGVARAGFVGLLGGAPEEVVAGLMEVVERYVPPVRVPWLQEQGMAGGYRAVNVNVAKTYATMHGKRKRKVKSA</sequence>
<dbReference type="Pfam" id="PF08228">
    <property type="entry name" value="RNase_P_pop3"/>
    <property type="match status" value="1"/>
</dbReference>
<evidence type="ECO:0000313" key="2">
    <source>
        <dbReference type="EMBL" id="CAZ81851.1"/>
    </source>
</evidence>
<dbReference type="GO" id="GO:0005829">
    <property type="term" value="C:cytosol"/>
    <property type="evidence" value="ECO:0007669"/>
    <property type="project" value="TreeGrafter"/>
</dbReference>
<keyword evidence="3" id="KW-1185">Reference proteome</keyword>
<dbReference type="RefSeq" id="XP_002837660.1">
    <property type="nucleotide sequence ID" value="XM_002837614.1"/>
</dbReference>
<dbReference type="GO" id="GO:0006364">
    <property type="term" value="P:rRNA processing"/>
    <property type="evidence" value="ECO:0007669"/>
    <property type="project" value="InterPro"/>
</dbReference>
<evidence type="ECO:0000313" key="3">
    <source>
        <dbReference type="Proteomes" id="UP000006911"/>
    </source>
</evidence>
<organism evidence="2 3">
    <name type="scientific">Tuber melanosporum (strain Mel28)</name>
    <name type="common">Perigord black truffle</name>
    <dbReference type="NCBI Taxonomy" id="656061"/>
    <lineage>
        <taxon>Eukaryota</taxon>
        <taxon>Fungi</taxon>
        <taxon>Dikarya</taxon>
        <taxon>Ascomycota</taxon>
        <taxon>Pezizomycotina</taxon>
        <taxon>Pezizomycetes</taxon>
        <taxon>Pezizales</taxon>
        <taxon>Tuberaceae</taxon>
        <taxon>Tuber</taxon>
    </lineage>
</organism>
<accession>D5GBF8</accession>
<dbReference type="STRING" id="656061.D5GBF8"/>
<dbReference type="EMBL" id="FN430094">
    <property type="protein sequence ID" value="CAZ81851.1"/>
    <property type="molecule type" value="Genomic_DNA"/>
</dbReference>
<dbReference type="PANTHER" id="PTHR28272">
    <property type="entry name" value="RIBONUCLEASES P/MRP PROTEIN SUBUNIT POP3"/>
    <property type="match status" value="1"/>
</dbReference>
<dbReference type="KEGG" id="tml:GSTUM_00000455001"/>